<dbReference type="InterPro" id="IPR017941">
    <property type="entry name" value="Rieske_2Fe-2S"/>
</dbReference>
<evidence type="ECO:0000256" key="2">
    <source>
        <dbReference type="ARBA" id="ARBA00015816"/>
    </source>
</evidence>
<dbReference type="EMBL" id="AP022871">
    <property type="protein sequence ID" value="BCB83362.1"/>
    <property type="molecule type" value="Genomic_DNA"/>
</dbReference>
<keyword evidence="4" id="KW-0479">Metal-binding</keyword>
<protein>
    <recommendedName>
        <fullName evidence="2">Cytochrome bc1 complex Rieske iron-sulfur subunit</fullName>
    </recommendedName>
    <alternativeName>
        <fullName evidence="8">Cytochrome bc1 reductase complex subunit QcrA</fullName>
    </alternativeName>
</protein>
<dbReference type="Pfam" id="PF00355">
    <property type="entry name" value="Rieske"/>
    <property type="match status" value="1"/>
</dbReference>
<evidence type="ECO:0000259" key="12">
    <source>
        <dbReference type="PROSITE" id="PS51296"/>
    </source>
</evidence>
<dbReference type="GO" id="GO:0046872">
    <property type="term" value="F:metal ion binding"/>
    <property type="evidence" value="ECO:0007669"/>
    <property type="project" value="UniProtKB-KW"/>
</dbReference>
<evidence type="ECO:0000256" key="6">
    <source>
        <dbReference type="ARBA" id="ARBA00023014"/>
    </source>
</evidence>
<keyword evidence="3" id="KW-0001">2Fe-2S</keyword>
<evidence type="ECO:0000313" key="13">
    <source>
        <dbReference type="EMBL" id="BCB83362.1"/>
    </source>
</evidence>
<evidence type="ECO:0000256" key="9">
    <source>
        <dbReference type="ARBA" id="ARBA00034078"/>
    </source>
</evidence>
<evidence type="ECO:0000313" key="14">
    <source>
        <dbReference type="Proteomes" id="UP000503011"/>
    </source>
</evidence>
<feature type="region of interest" description="Disordered" evidence="10">
    <location>
        <begin position="30"/>
        <end position="61"/>
    </location>
</feature>
<accession>A0A6F8YB69</accession>
<dbReference type="InterPro" id="IPR036922">
    <property type="entry name" value="Rieske_2Fe-2S_sf"/>
</dbReference>
<evidence type="ECO:0000256" key="7">
    <source>
        <dbReference type="ARBA" id="ARBA00023157"/>
    </source>
</evidence>
<evidence type="ECO:0000256" key="11">
    <source>
        <dbReference type="SAM" id="SignalP"/>
    </source>
</evidence>
<keyword evidence="11" id="KW-0732">Signal</keyword>
<dbReference type="InterPro" id="IPR005805">
    <property type="entry name" value="Rieske_Fe-S_prot_C"/>
</dbReference>
<dbReference type="GO" id="GO:0016705">
    <property type="term" value="F:oxidoreductase activity, acting on paired donors, with incorporation or reduction of molecular oxygen"/>
    <property type="evidence" value="ECO:0007669"/>
    <property type="project" value="UniProtKB-ARBA"/>
</dbReference>
<keyword evidence="6" id="KW-0411">Iron-sulfur</keyword>
<feature type="chain" id="PRO_5026183156" description="Cytochrome bc1 complex Rieske iron-sulfur subunit" evidence="11">
    <location>
        <begin position="22"/>
        <end position="154"/>
    </location>
</feature>
<feature type="domain" description="Rieske" evidence="12">
    <location>
        <begin position="61"/>
        <end position="153"/>
    </location>
</feature>
<gene>
    <name evidence="13" type="ORF">Psuf_006750</name>
</gene>
<sequence>MARRNVLAAGALGVGAAGLLAACGGDDDPRAGTPAPAATSAAPTTGADPSASAGGEAAPADALASTADIPVGGGKIFPDQQVVVTQPAAGDFKAFDAQCTHQGCLVSQVQGDEIVCTCHGSAFSTSDGSVLGGPAPSPLAARTITVEGDSLVLG</sequence>
<evidence type="ECO:0000256" key="4">
    <source>
        <dbReference type="ARBA" id="ARBA00022723"/>
    </source>
</evidence>
<evidence type="ECO:0000256" key="3">
    <source>
        <dbReference type="ARBA" id="ARBA00022714"/>
    </source>
</evidence>
<dbReference type="PRINTS" id="PR00162">
    <property type="entry name" value="RIESKE"/>
</dbReference>
<evidence type="ECO:0000256" key="10">
    <source>
        <dbReference type="SAM" id="MobiDB-lite"/>
    </source>
</evidence>
<comment type="cofactor">
    <cofactor evidence="9">
        <name>[2Fe-2S] cluster</name>
        <dbReference type="ChEBI" id="CHEBI:190135"/>
    </cofactor>
</comment>
<proteinExistence type="predicted"/>
<reference evidence="13 14" key="2">
    <citation type="submission" date="2020-03" db="EMBL/GenBank/DDBJ databases">
        <authorList>
            <person name="Ichikawa N."/>
            <person name="Kimura A."/>
            <person name="Kitahashi Y."/>
            <person name="Uohara A."/>
        </authorList>
    </citation>
    <scope>NUCLEOTIDE SEQUENCE [LARGE SCALE GENOMIC DNA]</scope>
    <source>
        <strain evidence="13 14">NBRC 105367</strain>
    </source>
</reference>
<comment type="function">
    <text evidence="1">Iron-sulfur subunit of the cytochrome bc1 complex, an essential component of the respiratory electron transport chain required for ATP synthesis. The bc1 complex catalyzes the oxidation of menaquinol and the reduction of cytochrome c in the respiratory chain. The bc1 complex operates through a Q-cycle mechanism that couples electron transfer to generation of the proton gradient that drives ATP synthesis.</text>
</comment>
<keyword evidence="14" id="KW-1185">Reference proteome</keyword>
<evidence type="ECO:0000256" key="5">
    <source>
        <dbReference type="ARBA" id="ARBA00023004"/>
    </source>
</evidence>
<dbReference type="PROSITE" id="PS51257">
    <property type="entry name" value="PROKAR_LIPOPROTEIN"/>
    <property type="match status" value="1"/>
</dbReference>
<dbReference type="InterPro" id="IPR014349">
    <property type="entry name" value="Rieske_Fe-S_prot"/>
</dbReference>
<evidence type="ECO:0000256" key="1">
    <source>
        <dbReference type="ARBA" id="ARBA00002494"/>
    </source>
</evidence>
<dbReference type="Gene3D" id="2.102.10.10">
    <property type="entry name" value="Rieske [2Fe-2S] iron-sulphur domain"/>
    <property type="match status" value="1"/>
</dbReference>
<dbReference type="KEGG" id="psuu:Psuf_006750"/>
<organism evidence="13 14">
    <name type="scientific">Phytohabitans suffuscus</name>
    <dbReference type="NCBI Taxonomy" id="624315"/>
    <lineage>
        <taxon>Bacteria</taxon>
        <taxon>Bacillati</taxon>
        <taxon>Actinomycetota</taxon>
        <taxon>Actinomycetes</taxon>
        <taxon>Micromonosporales</taxon>
        <taxon>Micromonosporaceae</taxon>
    </lineage>
</organism>
<dbReference type="GO" id="GO:0004497">
    <property type="term" value="F:monooxygenase activity"/>
    <property type="evidence" value="ECO:0007669"/>
    <property type="project" value="UniProtKB-ARBA"/>
</dbReference>
<dbReference type="Proteomes" id="UP000503011">
    <property type="component" value="Chromosome"/>
</dbReference>
<dbReference type="SUPFAM" id="SSF50022">
    <property type="entry name" value="ISP domain"/>
    <property type="match status" value="1"/>
</dbReference>
<keyword evidence="5" id="KW-0408">Iron</keyword>
<feature type="compositionally biased region" description="Low complexity" evidence="10">
    <location>
        <begin position="31"/>
        <end position="61"/>
    </location>
</feature>
<dbReference type="GO" id="GO:0051537">
    <property type="term" value="F:2 iron, 2 sulfur cluster binding"/>
    <property type="evidence" value="ECO:0007669"/>
    <property type="project" value="UniProtKB-KW"/>
</dbReference>
<evidence type="ECO:0000256" key="8">
    <source>
        <dbReference type="ARBA" id="ARBA00029586"/>
    </source>
</evidence>
<dbReference type="GO" id="GO:0016020">
    <property type="term" value="C:membrane"/>
    <property type="evidence" value="ECO:0007669"/>
    <property type="project" value="InterPro"/>
</dbReference>
<feature type="signal peptide" evidence="11">
    <location>
        <begin position="1"/>
        <end position="21"/>
    </location>
</feature>
<dbReference type="PANTHER" id="PTHR10134">
    <property type="entry name" value="CYTOCHROME B-C1 COMPLEX SUBUNIT RIESKE, MITOCHONDRIAL"/>
    <property type="match status" value="1"/>
</dbReference>
<dbReference type="AlphaFoldDB" id="A0A6F8YB69"/>
<keyword evidence="7" id="KW-1015">Disulfide bond</keyword>
<reference evidence="13 14" key="1">
    <citation type="submission" date="2020-03" db="EMBL/GenBank/DDBJ databases">
        <title>Whole genome shotgun sequence of Phytohabitans suffuscus NBRC 105367.</title>
        <authorList>
            <person name="Komaki H."/>
            <person name="Tamura T."/>
        </authorList>
    </citation>
    <scope>NUCLEOTIDE SEQUENCE [LARGE SCALE GENOMIC DNA]</scope>
    <source>
        <strain evidence="13 14">NBRC 105367</strain>
    </source>
</reference>
<dbReference type="PROSITE" id="PS51296">
    <property type="entry name" value="RIESKE"/>
    <property type="match status" value="1"/>
</dbReference>
<dbReference type="CDD" id="cd03467">
    <property type="entry name" value="Rieske"/>
    <property type="match status" value="1"/>
</dbReference>
<name>A0A6F8YB69_9ACTN</name>
<dbReference type="FunFam" id="2.102.10.10:FF:000016">
    <property type="entry name" value="Nitrite reductase/ring-hydroxylating ferredoxin subunit"/>
    <property type="match status" value="1"/>
</dbReference>